<keyword evidence="2" id="KW-1185">Reference proteome</keyword>
<accession>A0A8X6FFR3</accession>
<reference evidence="1" key="1">
    <citation type="submission" date="2020-07" db="EMBL/GenBank/DDBJ databases">
        <title>Multicomponent nature underlies the extraordinary mechanical properties of spider dragline silk.</title>
        <authorList>
            <person name="Kono N."/>
            <person name="Nakamura H."/>
            <person name="Mori M."/>
            <person name="Yoshida Y."/>
            <person name="Ohtoshi R."/>
            <person name="Malay A.D."/>
            <person name="Moran D.A.P."/>
            <person name="Tomita M."/>
            <person name="Numata K."/>
            <person name="Arakawa K."/>
        </authorList>
    </citation>
    <scope>NUCLEOTIDE SEQUENCE</scope>
</reference>
<dbReference type="EMBL" id="BMAO01012160">
    <property type="protein sequence ID" value="GFQ79390.1"/>
    <property type="molecule type" value="Genomic_DNA"/>
</dbReference>
<protein>
    <submittedName>
        <fullName evidence="1">Uncharacterized protein</fullName>
    </submittedName>
</protein>
<gene>
    <name evidence="1" type="ORF">TNCT_457791</name>
</gene>
<evidence type="ECO:0000313" key="2">
    <source>
        <dbReference type="Proteomes" id="UP000887116"/>
    </source>
</evidence>
<organism evidence="1 2">
    <name type="scientific">Trichonephila clavata</name>
    <name type="common">Joro spider</name>
    <name type="synonym">Nephila clavata</name>
    <dbReference type="NCBI Taxonomy" id="2740835"/>
    <lineage>
        <taxon>Eukaryota</taxon>
        <taxon>Metazoa</taxon>
        <taxon>Ecdysozoa</taxon>
        <taxon>Arthropoda</taxon>
        <taxon>Chelicerata</taxon>
        <taxon>Arachnida</taxon>
        <taxon>Araneae</taxon>
        <taxon>Araneomorphae</taxon>
        <taxon>Entelegynae</taxon>
        <taxon>Araneoidea</taxon>
        <taxon>Nephilidae</taxon>
        <taxon>Trichonephila</taxon>
    </lineage>
</organism>
<proteinExistence type="predicted"/>
<comment type="caution">
    <text evidence="1">The sequence shown here is derived from an EMBL/GenBank/DDBJ whole genome shotgun (WGS) entry which is preliminary data.</text>
</comment>
<evidence type="ECO:0000313" key="1">
    <source>
        <dbReference type="EMBL" id="GFQ79390.1"/>
    </source>
</evidence>
<sequence>MCGPPMRGGEGRVGDPLEFKGVDSELEGGLFFSLLGLAAMKNFGVFRGKRTQLKDCFVQLLDLKDRRKKANKKKNNCGIY</sequence>
<name>A0A8X6FFR3_TRICU</name>
<dbReference type="AlphaFoldDB" id="A0A8X6FFR3"/>
<dbReference type="Proteomes" id="UP000887116">
    <property type="component" value="Unassembled WGS sequence"/>
</dbReference>